<evidence type="ECO:0000313" key="1">
    <source>
        <dbReference type="EMBL" id="RAK21604.1"/>
    </source>
</evidence>
<evidence type="ECO:0000313" key="2">
    <source>
        <dbReference type="Proteomes" id="UP000249620"/>
    </source>
</evidence>
<accession>A0A327YKQ0</accession>
<name>A0A327YKQ0_9FLAO</name>
<comment type="caution">
    <text evidence="1">The sequence shown here is derived from an EMBL/GenBank/DDBJ whole genome shotgun (WGS) entry which is preliminary data.</text>
</comment>
<dbReference type="OrthoDB" id="1342843at2"/>
<keyword evidence="2" id="KW-1185">Reference proteome</keyword>
<dbReference type="RefSeq" id="WP_111567064.1">
    <property type="nucleotide sequence ID" value="NZ_QLMI01000005.1"/>
</dbReference>
<dbReference type="EMBL" id="QLMI01000005">
    <property type="protein sequence ID" value="RAK21604.1"/>
    <property type="molecule type" value="Genomic_DNA"/>
</dbReference>
<proteinExistence type="predicted"/>
<organism evidence="1 2">
    <name type="scientific">Flavobacterium aquaticum</name>
    <dbReference type="NCBI Taxonomy" id="1236486"/>
    <lineage>
        <taxon>Bacteria</taxon>
        <taxon>Pseudomonadati</taxon>
        <taxon>Bacteroidota</taxon>
        <taxon>Flavobacteriia</taxon>
        <taxon>Flavobacteriales</taxon>
        <taxon>Flavobacteriaceae</taxon>
        <taxon>Flavobacterium</taxon>
    </lineage>
</organism>
<protein>
    <submittedName>
        <fullName evidence="1">Uncharacterized protein</fullName>
    </submittedName>
</protein>
<gene>
    <name evidence="1" type="ORF">B0I03_10536</name>
</gene>
<dbReference type="Proteomes" id="UP000249620">
    <property type="component" value="Unassembled WGS sequence"/>
</dbReference>
<reference evidence="1 2" key="1">
    <citation type="submission" date="2018-06" db="EMBL/GenBank/DDBJ databases">
        <title>Genomic Encyclopedia of Type Strains, Phase III (KMG-III): the genomes of soil and plant-associated and newly described type strains.</title>
        <authorList>
            <person name="Whitman W."/>
        </authorList>
    </citation>
    <scope>NUCLEOTIDE SEQUENCE [LARGE SCALE GENOMIC DNA]</scope>
    <source>
        <strain evidence="1 2">CGMCC 1.12398</strain>
    </source>
</reference>
<sequence>MCVNKLTANISYDCSSANRAKSGLETKAVIINVADLDRTSITETGSTVTNLSLNSGATGFSISWIKQLGSTGSEVALNDSGVDTFSHSFACRVFGQSAEDAERIKELLEGEFVVVVETKFKGTSNADAYKVFGLENGLKMAEGSFTSLENDGSFIFTLKSQEGFGESYPYKIYLETDYATTKAKVDSLFA</sequence>
<dbReference type="AlphaFoldDB" id="A0A327YKQ0"/>